<evidence type="ECO:0000313" key="4">
    <source>
        <dbReference type="EMBL" id="KAI3404733.1"/>
    </source>
</evidence>
<dbReference type="CDD" id="cd02022">
    <property type="entry name" value="DPCK"/>
    <property type="match status" value="1"/>
</dbReference>
<evidence type="ECO:0000256" key="1">
    <source>
        <dbReference type="ARBA" id="ARBA00022741"/>
    </source>
</evidence>
<proteinExistence type="inferred from homology"/>
<feature type="transmembrane region" description="Helical" evidence="3">
    <location>
        <begin position="211"/>
        <end position="230"/>
    </location>
</feature>
<dbReference type="GO" id="GO:0005524">
    <property type="term" value="F:ATP binding"/>
    <property type="evidence" value="ECO:0007669"/>
    <property type="project" value="UniProtKB-KW"/>
</dbReference>
<organism evidence="4 5">
    <name type="scientific">Candida oxycetoniae</name>
    <dbReference type="NCBI Taxonomy" id="497107"/>
    <lineage>
        <taxon>Eukaryota</taxon>
        <taxon>Fungi</taxon>
        <taxon>Dikarya</taxon>
        <taxon>Ascomycota</taxon>
        <taxon>Saccharomycotina</taxon>
        <taxon>Pichiomycetes</taxon>
        <taxon>Debaryomycetaceae</taxon>
        <taxon>Candida/Lodderomyces clade</taxon>
        <taxon>Candida</taxon>
    </lineage>
</organism>
<keyword evidence="5" id="KW-1185">Reference proteome</keyword>
<dbReference type="PANTHER" id="PTHR10695:SF46">
    <property type="entry name" value="BIFUNCTIONAL COENZYME A SYNTHASE-RELATED"/>
    <property type="match status" value="1"/>
</dbReference>
<dbReference type="PROSITE" id="PS51219">
    <property type="entry name" value="DPCK"/>
    <property type="match status" value="1"/>
</dbReference>
<dbReference type="EMBL" id="JAHUZD010000087">
    <property type="protein sequence ID" value="KAI3404733.1"/>
    <property type="molecule type" value="Genomic_DNA"/>
</dbReference>
<comment type="caution">
    <text evidence="4">The sequence shown here is derived from an EMBL/GenBank/DDBJ whole genome shotgun (WGS) entry which is preliminary data.</text>
</comment>
<dbReference type="HAMAP" id="MF_00376">
    <property type="entry name" value="Dephospho_CoA_kinase"/>
    <property type="match status" value="1"/>
</dbReference>
<dbReference type="Pfam" id="PF01121">
    <property type="entry name" value="CoaE"/>
    <property type="match status" value="1"/>
</dbReference>
<dbReference type="RefSeq" id="XP_049180478.1">
    <property type="nucleotide sequence ID" value="XM_049323665.1"/>
</dbReference>
<dbReference type="Gene3D" id="3.40.50.300">
    <property type="entry name" value="P-loop containing nucleotide triphosphate hydrolases"/>
    <property type="match status" value="1"/>
</dbReference>
<reference evidence="4" key="1">
    <citation type="journal article" date="2022" name="DNA Res.">
        <title>Genome analysis of five recently described species of the CUG-Ser clade uncovers Candida theae as a new hybrid lineage with pathogenic potential in the Candida parapsilosis species complex.</title>
        <authorList>
            <person name="Mixao V."/>
            <person name="Del Olmo V."/>
            <person name="Hegedusova E."/>
            <person name="Saus E."/>
            <person name="Pryszcz L."/>
            <person name="Cillingova A."/>
            <person name="Nosek J."/>
            <person name="Gabaldon T."/>
        </authorList>
    </citation>
    <scope>NUCLEOTIDE SEQUENCE</scope>
    <source>
        <strain evidence="4">CBS 10844</strain>
    </source>
</reference>
<dbReference type="GO" id="GO:0004140">
    <property type="term" value="F:dephospho-CoA kinase activity"/>
    <property type="evidence" value="ECO:0007669"/>
    <property type="project" value="InterPro"/>
</dbReference>
<evidence type="ECO:0000256" key="3">
    <source>
        <dbReference type="SAM" id="Phobius"/>
    </source>
</evidence>
<dbReference type="NCBIfam" id="TIGR00152">
    <property type="entry name" value="dephospho-CoA kinase"/>
    <property type="match status" value="1"/>
</dbReference>
<name>A0AAI9SXU4_9ASCO</name>
<dbReference type="PANTHER" id="PTHR10695">
    <property type="entry name" value="DEPHOSPHO-COA KINASE-RELATED"/>
    <property type="match status" value="1"/>
</dbReference>
<dbReference type="InterPro" id="IPR027417">
    <property type="entry name" value="P-loop_NTPase"/>
</dbReference>
<dbReference type="Proteomes" id="UP001202479">
    <property type="component" value="Unassembled WGS sequence"/>
</dbReference>
<sequence>MLIVGLTGGIACGKSTVSKELKNKYNLFVIDADQVAREVVLPGRPAYQKIVDAFKNVPHLINEEDMSLNRAVLGQAVFSDKLKLNILNSIVHPAVKWEIAKQILKAYLSLCSVVILDVPLLFESQLHLVCGLVITVSTTAESQVKRLLERNPELNREDAENRIKSQMSNEERNYKSDIVIDNSKSLQDLHKELQLVVPQIKPRKIWTLLDLFPPIAIASALFTFVIRRITEKFIAARQRKID</sequence>
<keyword evidence="2" id="KW-0067">ATP-binding</keyword>
<dbReference type="GO" id="GO:0015937">
    <property type="term" value="P:coenzyme A biosynthetic process"/>
    <property type="evidence" value="ECO:0007669"/>
    <property type="project" value="InterPro"/>
</dbReference>
<gene>
    <name evidence="4" type="ORF">KGF56_002436</name>
</gene>
<keyword evidence="3" id="KW-0812">Transmembrane</keyword>
<protein>
    <submittedName>
        <fullName evidence="4">CAB5</fullName>
    </submittedName>
</protein>
<evidence type="ECO:0000256" key="2">
    <source>
        <dbReference type="ARBA" id="ARBA00022840"/>
    </source>
</evidence>
<keyword evidence="3" id="KW-0472">Membrane</keyword>
<keyword evidence="3" id="KW-1133">Transmembrane helix</keyword>
<accession>A0AAI9SXU4</accession>
<dbReference type="InterPro" id="IPR001977">
    <property type="entry name" value="Depp_CoAkinase"/>
</dbReference>
<dbReference type="SUPFAM" id="SSF52540">
    <property type="entry name" value="P-loop containing nucleoside triphosphate hydrolases"/>
    <property type="match status" value="1"/>
</dbReference>
<dbReference type="AlphaFoldDB" id="A0AAI9SXU4"/>
<dbReference type="GeneID" id="73380053"/>
<keyword evidence="1" id="KW-0547">Nucleotide-binding</keyword>
<evidence type="ECO:0000313" key="5">
    <source>
        <dbReference type="Proteomes" id="UP001202479"/>
    </source>
</evidence>